<protein>
    <submittedName>
        <fullName evidence="2">Uncharacterized protein</fullName>
    </submittedName>
</protein>
<proteinExistence type="predicted"/>
<organism evidence="2 3">
    <name type="scientific">Ornithinibacillus xuwenensis</name>
    <dbReference type="NCBI Taxonomy" id="3144668"/>
    <lineage>
        <taxon>Bacteria</taxon>
        <taxon>Bacillati</taxon>
        <taxon>Bacillota</taxon>
        <taxon>Bacilli</taxon>
        <taxon>Bacillales</taxon>
        <taxon>Bacillaceae</taxon>
        <taxon>Ornithinibacillus</taxon>
    </lineage>
</organism>
<dbReference type="RefSeq" id="WP_345826099.1">
    <property type="nucleotide sequence ID" value="NZ_JBDIML010000006.1"/>
</dbReference>
<feature type="transmembrane region" description="Helical" evidence="1">
    <location>
        <begin position="67"/>
        <end position="89"/>
    </location>
</feature>
<keyword evidence="1" id="KW-0812">Transmembrane</keyword>
<evidence type="ECO:0000256" key="1">
    <source>
        <dbReference type="SAM" id="Phobius"/>
    </source>
</evidence>
<keyword evidence="1" id="KW-0472">Membrane</keyword>
<name>A0ABU9XN93_9BACI</name>
<keyword evidence="3" id="KW-1185">Reference proteome</keyword>
<sequence length="93" mass="9900">MIVESVMTIGSVLAVLVILFGFIFIKVGTKTYLPYFPSVFLFVAGVMLLMITTVADKTELFGAGLGGWGIACLFAAVIGFLVTSVSHALKLHD</sequence>
<reference evidence="2 3" key="1">
    <citation type="submission" date="2024-05" db="EMBL/GenBank/DDBJ databases">
        <authorList>
            <person name="Haq I."/>
            <person name="Ullah Z."/>
            <person name="Ahmad R."/>
            <person name="Li M."/>
            <person name="Tong Y."/>
        </authorList>
    </citation>
    <scope>NUCLEOTIDE SEQUENCE [LARGE SCALE GENOMIC DNA]</scope>
    <source>
        <strain evidence="2 3">16A2E</strain>
    </source>
</reference>
<keyword evidence="1" id="KW-1133">Transmembrane helix</keyword>
<evidence type="ECO:0000313" key="3">
    <source>
        <dbReference type="Proteomes" id="UP001444625"/>
    </source>
</evidence>
<gene>
    <name evidence="2" type="ORF">ABC228_15585</name>
</gene>
<feature type="transmembrane region" description="Helical" evidence="1">
    <location>
        <begin position="32"/>
        <end position="55"/>
    </location>
</feature>
<dbReference type="EMBL" id="JBDIML010000006">
    <property type="protein sequence ID" value="MEN2768604.1"/>
    <property type="molecule type" value="Genomic_DNA"/>
</dbReference>
<feature type="transmembrane region" description="Helical" evidence="1">
    <location>
        <begin position="6"/>
        <end position="25"/>
    </location>
</feature>
<evidence type="ECO:0000313" key="2">
    <source>
        <dbReference type="EMBL" id="MEN2768604.1"/>
    </source>
</evidence>
<comment type="caution">
    <text evidence="2">The sequence shown here is derived from an EMBL/GenBank/DDBJ whole genome shotgun (WGS) entry which is preliminary data.</text>
</comment>
<accession>A0ABU9XN93</accession>
<dbReference type="Proteomes" id="UP001444625">
    <property type="component" value="Unassembled WGS sequence"/>
</dbReference>